<gene>
    <name evidence="8" type="ORF">DYB32_008438</name>
</gene>
<comment type="caution">
    <text evidence="8">The sequence shown here is derived from an EMBL/GenBank/DDBJ whole genome shotgun (WGS) entry which is preliminary data.</text>
</comment>
<evidence type="ECO:0000313" key="9">
    <source>
        <dbReference type="Proteomes" id="UP000285060"/>
    </source>
</evidence>
<dbReference type="Proteomes" id="UP000285060">
    <property type="component" value="Unassembled WGS sequence"/>
</dbReference>
<keyword evidence="5 7" id="KW-1133">Transmembrane helix</keyword>
<keyword evidence="2" id="KW-0813">Transport</keyword>
<accession>A0A3R7CVK0</accession>
<dbReference type="InterPro" id="IPR036259">
    <property type="entry name" value="MFS_trans_sf"/>
</dbReference>
<feature type="transmembrane region" description="Helical" evidence="7">
    <location>
        <begin position="287"/>
        <end position="309"/>
    </location>
</feature>
<dbReference type="EMBL" id="QUSY01001350">
    <property type="protein sequence ID" value="RHY25241.1"/>
    <property type="molecule type" value="Genomic_DNA"/>
</dbReference>
<name>A0A3R7CVK0_9STRA</name>
<sequence length="401" mass="43099">MKVFLLTFFSYVMLHVSRKSFSAVKGEMSKELFMESALFPSAEQGKMYGLMDTLFMVFYASGLYVSANASFGNIVGTAVVALLYVAVPSKSVAWKSAVLVAGGLIAVQGWLVYAFLKPWPPKFGSDDVEEALLASRTSSDDVSTAASSDSRASRKQGISFWRAWRIPGVLLYALAYACLKSLNYALFFWLPFYLTLTLGMDDAKADLYSVRTMTRLCSSGAYQTTADDGDVCMDRMLYDAGQMTGGFLGGYVTDKAGIRSPIVAVMIFTATGLLHLFQGASHAQTSVLLVATGFLLGGPANLISTAISADLGTHDSLRQDTMALSTVTGIIDGTGSVGAAIVQFLVGYLSNCHPVDDHTECTWGPVFMLLQVSGALSCVCLGPLVANEVKMLWQRRRGGRS</sequence>
<evidence type="ECO:0008006" key="10">
    <source>
        <dbReference type="Google" id="ProtNLM"/>
    </source>
</evidence>
<dbReference type="PIRSF" id="PIRSF002808">
    <property type="entry name" value="Hexose_phosphate_transp"/>
    <property type="match status" value="1"/>
</dbReference>
<evidence type="ECO:0000256" key="4">
    <source>
        <dbReference type="ARBA" id="ARBA00022692"/>
    </source>
</evidence>
<dbReference type="Gene3D" id="1.20.1250.20">
    <property type="entry name" value="MFS general substrate transporter like domains"/>
    <property type="match status" value="2"/>
</dbReference>
<dbReference type="InterPro" id="IPR000849">
    <property type="entry name" value="Sugar_P_transporter"/>
</dbReference>
<keyword evidence="9" id="KW-1185">Reference proteome</keyword>
<feature type="transmembrane region" description="Helical" evidence="7">
    <location>
        <begin position="366"/>
        <end position="386"/>
    </location>
</feature>
<keyword evidence="3" id="KW-0762">Sugar transport</keyword>
<reference evidence="8 9" key="1">
    <citation type="submission" date="2018-08" db="EMBL/GenBank/DDBJ databases">
        <title>Aphanomyces genome sequencing and annotation.</title>
        <authorList>
            <person name="Minardi D."/>
            <person name="Oidtmann B."/>
            <person name="Van Der Giezen M."/>
            <person name="Studholme D.J."/>
        </authorList>
    </citation>
    <scope>NUCLEOTIDE SEQUENCE [LARGE SCALE GENOMIC DNA]</scope>
    <source>
        <strain evidence="8 9">NJM0002</strain>
    </source>
</reference>
<feature type="transmembrane region" description="Helical" evidence="7">
    <location>
        <begin position="97"/>
        <end position="116"/>
    </location>
</feature>
<feature type="transmembrane region" description="Helical" evidence="7">
    <location>
        <begin position="262"/>
        <end position="281"/>
    </location>
</feature>
<dbReference type="VEuPathDB" id="FungiDB:H310_07442"/>
<comment type="subcellular location">
    <subcellularLocation>
        <location evidence="1">Membrane</location>
        <topology evidence="1">Multi-pass membrane protein</topology>
    </subcellularLocation>
</comment>
<keyword evidence="4 7" id="KW-0812">Transmembrane</keyword>
<evidence type="ECO:0000256" key="5">
    <source>
        <dbReference type="ARBA" id="ARBA00022989"/>
    </source>
</evidence>
<evidence type="ECO:0000256" key="7">
    <source>
        <dbReference type="SAM" id="Phobius"/>
    </source>
</evidence>
<evidence type="ECO:0000256" key="2">
    <source>
        <dbReference type="ARBA" id="ARBA00022448"/>
    </source>
</evidence>
<feature type="transmembrane region" description="Helical" evidence="7">
    <location>
        <begin position="169"/>
        <end position="194"/>
    </location>
</feature>
<dbReference type="GO" id="GO:0005789">
    <property type="term" value="C:endoplasmic reticulum membrane"/>
    <property type="evidence" value="ECO:0007669"/>
    <property type="project" value="TreeGrafter"/>
</dbReference>
<evidence type="ECO:0000313" key="8">
    <source>
        <dbReference type="EMBL" id="RHY25241.1"/>
    </source>
</evidence>
<dbReference type="GO" id="GO:0022857">
    <property type="term" value="F:transmembrane transporter activity"/>
    <property type="evidence" value="ECO:0007669"/>
    <property type="project" value="InterPro"/>
</dbReference>
<keyword evidence="6 7" id="KW-0472">Membrane</keyword>
<dbReference type="SUPFAM" id="SSF103473">
    <property type="entry name" value="MFS general substrate transporter"/>
    <property type="match status" value="1"/>
</dbReference>
<evidence type="ECO:0000256" key="6">
    <source>
        <dbReference type="ARBA" id="ARBA00023136"/>
    </source>
</evidence>
<dbReference type="AlphaFoldDB" id="A0A3R7CVK0"/>
<organism evidence="8 9">
    <name type="scientific">Aphanomyces invadans</name>
    <dbReference type="NCBI Taxonomy" id="157072"/>
    <lineage>
        <taxon>Eukaryota</taxon>
        <taxon>Sar</taxon>
        <taxon>Stramenopiles</taxon>
        <taxon>Oomycota</taxon>
        <taxon>Saprolegniomycetes</taxon>
        <taxon>Saprolegniales</taxon>
        <taxon>Verrucalvaceae</taxon>
        <taxon>Aphanomyces</taxon>
    </lineage>
</organism>
<feature type="transmembrane region" description="Helical" evidence="7">
    <location>
        <begin position="56"/>
        <end position="85"/>
    </location>
</feature>
<dbReference type="PANTHER" id="PTHR43184:SF12">
    <property type="entry name" value="SUGAR PHOSPHATE EXCHANGER 3"/>
    <property type="match status" value="1"/>
</dbReference>
<dbReference type="PANTHER" id="PTHR43184">
    <property type="entry name" value="MAJOR FACILITATOR SUPERFAMILY TRANSPORTER 16, ISOFORM B"/>
    <property type="match status" value="1"/>
</dbReference>
<feature type="transmembrane region" description="Helical" evidence="7">
    <location>
        <begin position="321"/>
        <end position="346"/>
    </location>
</feature>
<protein>
    <recommendedName>
        <fullName evidence="10">Major facilitator superfamily (MFS) profile domain-containing protein</fullName>
    </recommendedName>
</protein>
<proteinExistence type="predicted"/>
<evidence type="ECO:0000256" key="1">
    <source>
        <dbReference type="ARBA" id="ARBA00004141"/>
    </source>
</evidence>
<evidence type="ECO:0000256" key="3">
    <source>
        <dbReference type="ARBA" id="ARBA00022597"/>
    </source>
</evidence>